<evidence type="ECO:0000256" key="6">
    <source>
        <dbReference type="SAM" id="Coils"/>
    </source>
</evidence>
<feature type="compositionally biased region" description="Polar residues" evidence="7">
    <location>
        <begin position="341"/>
        <end position="350"/>
    </location>
</feature>
<feature type="compositionally biased region" description="Basic and acidic residues" evidence="7">
    <location>
        <begin position="59"/>
        <end position="76"/>
    </location>
</feature>
<dbReference type="Pfam" id="PF10374">
    <property type="entry name" value="EST1"/>
    <property type="match status" value="1"/>
</dbReference>
<feature type="compositionally biased region" description="Low complexity" evidence="7">
    <location>
        <begin position="416"/>
        <end position="428"/>
    </location>
</feature>
<feature type="compositionally biased region" description="Basic residues" evidence="7">
    <location>
        <begin position="558"/>
        <end position="568"/>
    </location>
</feature>
<dbReference type="Pfam" id="PF13638">
    <property type="entry name" value="PIN_4"/>
    <property type="match status" value="1"/>
</dbReference>
<protein>
    <recommendedName>
        <fullName evidence="8">PIN domain-containing protein</fullName>
    </recommendedName>
</protein>
<dbReference type="CDD" id="cd09885">
    <property type="entry name" value="PIN_Smg6-like"/>
    <property type="match status" value="1"/>
</dbReference>
<proteinExistence type="predicted"/>
<sequence>MAEKDVVRITFKELESIAEGNREDVGEEKAVKGGDSSRRRKKTKRPEQAIYRPGQFRSTKKDKDASNTEERNRTDEENWELEIEPVGARELAVTTDEDSSHGSKENSVEKDVSSDSGRDMSRLSSPHLSAAQREKNEAGRKRSKYPDIQIYVPKGRLQEQESHRSEDQRHGEAGYSDSEFSPRKVDVNARFGALQVTVLGDRLSPVDQGSSTGDRPAGCVQDSESLKDNQSSHEHSDAGMKGDHLGDRGEHADKRTGVGNGEEGNVSKTHPGDGGSQGRRVDPKRREQQGERHHANRYRDASERDWEDRSGAWRHGANRESVFKNRDEQRMGRGRGRHRTTNYNRSSSSEAVGMAKSMEFNQQGGQWSADKNVQQSGTFPRAKGGKGRGQEAVGMERDQGTKHAFSSMRRQRERSGSISSDTSGGSDLSWEDLEAEMEEAAKSKPDWYTQVEQHLEEVARQVQNSTQRLTDSIDNCFDPYAIPTDEVDVRPPAHNHQQAGGLNRNLSASSDRIFSQEYRGRKKDRRRRGSRSKNSSRDSSIHSNPRDDDLWPSAEKKTPRKRHRKRHSSAGPSGRVGTVEGQRAAESLRILVGKNKEKRQVMVDGKGGGGGGDSSRRQRQHSGSDAHKKTVEHYHQHRDRQGGDGGGRGGDGRGPDRRKNDDRAARNEGNQQPQHGGFSRFAPSPVSRPDSAPPPSVTHSGGLIKLPVESHLDRPQPSYGHAHGQGYSQERSEEGRYRRTSGQGYGGGQGHNERCLYDPKNPSKPIMVPDSRPLKFHDPEETHSPQENFTPPPPPVSHSPGPTNSPVMGPGFPPFFPPHPGFMYPPPPHMRMPYPGFPPAPPPNHPMFYAFQPQQPTTDGEDGYYNRELEQMVSGMSRMQCRTMAEQILRDTAPLDCQLGNILSRGQLGEDGERRVKQLRLELQRRYERIILLDIDVANQRGVEQQLWRSVYYNVIEGLRRHSPDSSETDPTTKQALADILDEGTSFYESLLNKLQSTYSFSLDSLLEEGAAPPENVNRGVRLAILSAQRTMMFLGDIARYREQASHSTNYGRARHWYVRAQKLAPKNGRPYNQLAILAVYTRRKLDAVYYYQRSLAASNPILTARESLMSLFDEVRRKEEAVEQKRLEEVRRRRKRRTAASHSQPRVEVWIAPDGSSSRDPQSDRDSGDDDLSSLSAIELNKRFVLTFLNVHGKLFTKINFEVFAESAGLMLQEWRLLLHHSPTVLSSNRLLQIMAINMFSIDNTALKDESLEASCRSLLQEHAVEVGLDMFGILVARVTELFNAQMAAASGSSSRQQVTDDLRQLLPGVKVWVDWMMCHSSLWNPQPSLRPPDIGPQIDVWQNIAKLCNTLKQVDTNHATLYPDKREGCEPLVLMEDTMMSGFVPLLSAPCDTVYVTADEDKELAQDCLRLAKVQLFGDYLCGVEPPMLAFDVERECLYSIAPAPVKSEEKLAGSDEDAKSETEDVIVESEESGEDGDETPGETIQQLKARKAELSRRVEDHARDKHNLQALVEQGKPAKLELEVRPRFLVTDTNCFIDHLPTLRSLIATGIYTLVVPLVVVNELDGLAKGSQHGRGNHRDDDSPEHASMVMRHATQALAYLESEFKARNTQLRVQTSKGSVLETLAFRSEESDNTGNNDDLILSCCLHYCKDMARDFMPRDKDSPVRLFRDVVLLTDDRNLRLKAHTSNVPVKDVPAFCRWSKVT</sequence>
<feature type="compositionally biased region" description="Basic and acidic residues" evidence="7">
    <location>
        <begin position="22"/>
        <end position="37"/>
    </location>
</feature>
<feature type="compositionally biased region" description="Basic residues" evidence="7">
    <location>
        <begin position="520"/>
        <end position="531"/>
    </location>
</feature>
<dbReference type="SUPFAM" id="SSF48452">
    <property type="entry name" value="TPR-like"/>
    <property type="match status" value="1"/>
</dbReference>
<dbReference type="InterPro" id="IPR002716">
    <property type="entry name" value="PIN_dom"/>
</dbReference>
<evidence type="ECO:0000256" key="4">
    <source>
        <dbReference type="ARBA" id="ARBA00023161"/>
    </source>
</evidence>
<dbReference type="SMART" id="SM00670">
    <property type="entry name" value="PINc"/>
    <property type="match status" value="1"/>
</dbReference>
<dbReference type="FunFam" id="3.40.50.1010:FF:000014">
    <property type="entry name" value="telomerase-binding protein EST1A isoform X1"/>
    <property type="match status" value="1"/>
</dbReference>
<evidence type="ECO:0000313" key="9">
    <source>
        <dbReference type="EMBL" id="KAK7487887.1"/>
    </source>
</evidence>
<feature type="coiled-coil region" evidence="6">
    <location>
        <begin position="1487"/>
        <end position="1514"/>
    </location>
</feature>
<accession>A0ABD0KLW8</accession>
<gene>
    <name evidence="9" type="ORF">BaRGS_00020788</name>
</gene>
<feature type="compositionally biased region" description="Polar residues" evidence="7">
    <location>
        <begin position="462"/>
        <end position="473"/>
    </location>
</feature>
<dbReference type="SUPFAM" id="SSF88723">
    <property type="entry name" value="PIN domain-like"/>
    <property type="match status" value="1"/>
</dbReference>
<feature type="compositionally biased region" description="Basic and acidic residues" evidence="7">
    <location>
        <begin position="224"/>
        <end position="256"/>
    </location>
</feature>
<feature type="compositionally biased region" description="Basic and acidic residues" evidence="7">
    <location>
        <begin position="156"/>
        <end position="172"/>
    </location>
</feature>
<dbReference type="InterPro" id="IPR045153">
    <property type="entry name" value="Est1/Ebs1-like"/>
</dbReference>
<name>A0ABD0KLW8_9CAEN</name>
<feature type="compositionally biased region" description="Basic and acidic residues" evidence="7">
    <location>
        <begin position="622"/>
        <end position="642"/>
    </location>
</feature>
<dbReference type="InterPro" id="IPR029060">
    <property type="entry name" value="PIN-like_dom_sf"/>
</dbReference>
<evidence type="ECO:0000313" key="10">
    <source>
        <dbReference type="Proteomes" id="UP001519460"/>
    </source>
</evidence>
<feature type="compositionally biased region" description="Basic and acidic residues" evidence="7">
    <location>
        <begin position="279"/>
        <end position="331"/>
    </location>
</feature>
<feature type="compositionally biased region" description="Polar residues" evidence="7">
    <location>
        <begin position="495"/>
        <end position="513"/>
    </location>
</feature>
<dbReference type="InterPro" id="IPR018834">
    <property type="entry name" value="DNA/RNA-bd_Est1-type"/>
</dbReference>
<comment type="caution">
    <text evidence="9">The sequence shown here is derived from an EMBL/GenBank/DDBJ whole genome shotgun (WGS) entry which is preliminary data.</text>
</comment>
<keyword evidence="5" id="KW-0539">Nucleus</keyword>
<feature type="compositionally biased region" description="Basic and acidic residues" evidence="7">
    <location>
        <begin position="650"/>
        <end position="666"/>
    </location>
</feature>
<dbReference type="EMBL" id="JACVVK020000157">
    <property type="protein sequence ID" value="KAK7487887.1"/>
    <property type="molecule type" value="Genomic_DNA"/>
</dbReference>
<organism evidence="9 10">
    <name type="scientific">Batillaria attramentaria</name>
    <dbReference type="NCBI Taxonomy" id="370345"/>
    <lineage>
        <taxon>Eukaryota</taxon>
        <taxon>Metazoa</taxon>
        <taxon>Spiralia</taxon>
        <taxon>Lophotrochozoa</taxon>
        <taxon>Mollusca</taxon>
        <taxon>Gastropoda</taxon>
        <taxon>Caenogastropoda</taxon>
        <taxon>Sorbeoconcha</taxon>
        <taxon>Cerithioidea</taxon>
        <taxon>Batillariidae</taxon>
        <taxon>Batillaria</taxon>
    </lineage>
</organism>
<feature type="compositionally biased region" description="Basic and acidic residues" evidence="7">
    <location>
        <begin position="535"/>
        <end position="557"/>
    </location>
</feature>
<evidence type="ECO:0000256" key="2">
    <source>
        <dbReference type="ARBA" id="ARBA00004496"/>
    </source>
</evidence>
<keyword evidence="6" id="KW-0175">Coiled coil</keyword>
<evidence type="ECO:0000256" key="7">
    <source>
        <dbReference type="SAM" id="MobiDB-lite"/>
    </source>
</evidence>
<feature type="compositionally biased region" description="Basic and acidic residues" evidence="7">
    <location>
        <begin position="772"/>
        <end position="784"/>
    </location>
</feature>
<dbReference type="Proteomes" id="UP001519460">
    <property type="component" value="Unassembled WGS sequence"/>
</dbReference>
<feature type="compositionally biased region" description="Acidic residues" evidence="7">
    <location>
        <begin position="1466"/>
        <end position="1483"/>
    </location>
</feature>
<dbReference type="Gene3D" id="1.25.40.10">
    <property type="entry name" value="Tetratricopeptide repeat domain"/>
    <property type="match status" value="1"/>
</dbReference>
<feature type="compositionally biased region" description="Polar residues" evidence="7">
    <location>
        <begin position="359"/>
        <end position="378"/>
    </location>
</feature>
<reference evidence="9 10" key="1">
    <citation type="journal article" date="2023" name="Sci. Data">
        <title>Genome assembly of the Korean intertidal mud-creeper Batillaria attramentaria.</title>
        <authorList>
            <person name="Patra A.K."/>
            <person name="Ho P.T."/>
            <person name="Jun S."/>
            <person name="Lee S.J."/>
            <person name="Kim Y."/>
            <person name="Won Y.J."/>
        </authorList>
    </citation>
    <scope>NUCLEOTIDE SEQUENCE [LARGE SCALE GENOMIC DNA]</scope>
    <source>
        <strain evidence="9">Wonlab-2016</strain>
    </source>
</reference>
<evidence type="ECO:0000256" key="1">
    <source>
        <dbReference type="ARBA" id="ARBA00004123"/>
    </source>
</evidence>
<dbReference type="GO" id="GO:0000184">
    <property type="term" value="P:nuclear-transcribed mRNA catabolic process, nonsense-mediated decay"/>
    <property type="evidence" value="ECO:0007669"/>
    <property type="project" value="UniProtKB-KW"/>
</dbReference>
<keyword evidence="4" id="KW-0866">Nonsense-mediated mRNA decay</keyword>
<feature type="compositionally biased region" description="Acidic residues" evidence="7">
    <location>
        <begin position="429"/>
        <end position="438"/>
    </location>
</feature>
<feature type="region of interest" description="Disordered" evidence="7">
    <location>
        <begin position="1124"/>
        <end position="1172"/>
    </location>
</feature>
<dbReference type="Gene3D" id="3.40.50.1010">
    <property type="entry name" value="5'-nuclease"/>
    <property type="match status" value="1"/>
</dbReference>
<dbReference type="InterPro" id="IPR019458">
    <property type="entry name" value="Est1-like_N"/>
</dbReference>
<feature type="region of interest" description="Disordered" evidence="7">
    <location>
        <begin position="462"/>
        <end position="803"/>
    </location>
</feature>
<dbReference type="PANTHER" id="PTHR15696:SF0">
    <property type="entry name" value="TELOMERASE-BINDING PROTEIN EST1A"/>
    <property type="match status" value="1"/>
</dbReference>
<feature type="region of interest" description="Disordered" evidence="7">
    <location>
        <begin position="1451"/>
        <end position="1486"/>
    </location>
</feature>
<dbReference type="Pfam" id="PF10373">
    <property type="entry name" value="EST1_DNA_bind"/>
    <property type="match status" value="1"/>
</dbReference>
<keyword evidence="3" id="KW-0963">Cytoplasm</keyword>
<feature type="region of interest" description="Disordered" evidence="7">
    <location>
        <begin position="197"/>
        <end position="448"/>
    </location>
</feature>
<dbReference type="GO" id="GO:0005634">
    <property type="term" value="C:nucleus"/>
    <property type="evidence" value="ECO:0007669"/>
    <property type="project" value="UniProtKB-SubCell"/>
</dbReference>
<evidence type="ECO:0000256" key="3">
    <source>
        <dbReference type="ARBA" id="ARBA00022490"/>
    </source>
</evidence>
<evidence type="ECO:0000256" key="5">
    <source>
        <dbReference type="ARBA" id="ARBA00023242"/>
    </source>
</evidence>
<feature type="region of interest" description="Disordered" evidence="7">
    <location>
        <begin position="22"/>
        <end position="183"/>
    </location>
</feature>
<evidence type="ECO:0000259" key="8">
    <source>
        <dbReference type="SMART" id="SM00670"/>
    </source>
</evidence>
<dbReference type="InterPro" id="IPR011990">
    <property type="entry name" value="TPR-like_helical_dom_sf"/>
</dbReference>
<dbReference type="PANTHER" id="PTHR15696">
    <property type="entry name" value="SMG-7 SUPPRESSOR WITH MORPHOLOGICAL EFFECT ON GENITALIA PROTEIN 7"/>
    <property type="match status" value="1"/>
</dbReference>
<dbReference type="GO" id="GO:0005737">
    <property type="term" value="C:cytoplasm"/>
    <property type="evidence" value="ECO:0007669"/>
    <property type="project" value="UniProtKB-SubCell"/>
</dbReference>
<feature type="compositionally biased region" description="Basic and acidic residues" evidence="7">
    <location>
        <begin position="98"/>
        <end position="121"/>
    </location>
</feature>
<feature type="domain" description="PIN" evidence="8">
    <location>
        <begin position="1530"/>
        <end position="1686"/>
    </location>
</feature>
<feature type="compositionally biased region" description="Basic and acidic residues" evidence="7">
    <location>
        <begin position="1451"/>
        <end position="1465"/>
    </location>
</feature>
<keyword evidence="10" id="KW-1185">Reference proteome</keyword>
<comment type="subcellular location">
    <subcellularLocation>
        <location evidence="2">Cytoplasm</location>
    </subcellularLocation>
    <subcellularLocation>
        <location evidence="1">Nucleus</location>
    </subcellularLocation>
</comment>